<accession>A0A918HG67</accession>
<keyword evidence="2" id="KW-1185">Reference proteome</keyword>
<comment type="caution">
    <text evidence="1">The sequence shown here is derived from an EMBL/GenBank/DDBJ whole genome shotgun (WGS) entry which is preliminary data.</text>
</comment>
<sequence length="192" mass="21029">MLETAFKISSIVLQVLGLLSAAVGLSNTFKDSSNAGDRFFTRVMVTELGVARQLWSGVKRLSRRLFGRPRPRVVTGRLGTAMEVGFAGSARGIVQFGPLPDPARDPDAFKAAVEDRLNRAFKLAQDVQHHLGQETKARQQEDQEIANDLQARLTTLDEEAKRKTIRGLHEQVLGLFCVAAGLAAQSILDLAY</sequence>
<evidence type="ECO:0000313" key="1">
    <source>
        <dbReference type="EMBL" id="GGT60621.1"/>
    </source>
</evidence>
<protein>
    <submittedName>
        <fullName evidence="1">Uncharacterized protein</fullName>
    </submittedName>
</protein>
<dbReference type="RefSeq" id="WP_189712919.1">
    <property type="nucleotide sequence ID" value="NZ_BMSA01000012.1"/>
</dbReference>
<dbReference type="EMBL" id="BMSA01000012">
    <property type="protein sequence ID" value="GGT60621.1"/>
    <property type="molecule type" value="Genomic_DNA"/>
</dbReference>
<reference evidence="1" key="2">
    <citation type="submission" date="2020-09" db="EMBL/GenBank/DDBJ databases">
        <authorList>
            <person name="Sun Q."/>
            <person name="Ohkuma M."/>
        </authorList>
    </citation>
    <scope>NUCLEOTIDE SEQUENCE</scope>
    <source>
        <strain evidence="1">JCM 4125</strain>
    </source>
</reference>
<proteinExistence type="predicted"/>
<evidence type="ECO:0000313" key="2">
    <source>
        <dbReference type="Proteomes" id="UP000646776"/>
    </source>
</evidence>
<gene>
    <name evidence="1" type="ORF">GCM10010226_42680</name>
</gene>
<dbReference type="AlphaFoldDB" id="A0A918HG67"/>
<name>A0A918HG67_9ACTN</name>
<reference evidence="1" key="1">
    <citation type="journal article" date="2014" name="Int. J. Syst. Evol. Microbiol.">
        <title>Complete genome sequence of Corynebacterium casei LMG S-19264T (=DSM 44701T), isolated from a smear-ripened cheese.</title>
        <authorList>
            <consortium name="US DOE Joint Genome Institute (JGI-PGF)"/>
            <person name="Walter F."/>
            <person name="Albersmeier A."/>
            <person name="Kalinowski J."/>
            <person name="Ruckert C."/>
        </authorList>
    </citation>
    <scope>NUCLEOTIDE SEQUENCE</scope>
    <source>
        <strain evidence="1">JCM 4125</strain>
    </source>
</reference>
<organism evidence="1 2">
    <name type="scientific">Streptomyces phaeofaciens</name>
    <dbReference type="NCBI Taxonomy" id="68254"/>
    <lineage>
        <taxon>Bacteria</taxon>
        <taxon>Bacillati</taxon>
        <taxon>Actinomycetota</taxon>
        <taxon>Actinomycetes</taxon>
        <taxon>Kitasatosporales</taxon>
        <taxon>Streptomycetaceae</taxon>
        <taxon>Streptomyces</taxon>
    </lineage>
</organism>
<dbReference type="Proteomes" id="UP000646776">
    <property type="component" value="Unassembled WGS sequence"/>
</dbReference>